<dbReference type="Gene3D" id="1.20.1250.20">
    <property type="entry name" value="MFS general substrate transporter like domains"/>
    <property type="match status" value="1"/>
</dbReference>
<keyword evidence="3 5" id="KW-1133">Transmembrane helix</keyword>
<evidence type="ECO:0000256" key="5">
    <source>
        <dbReference type="SAM" id="Phobius"/>
    </source>
</evidence>
<feature type="transmembrane region" description="Helical" evidence="5">
    <location>
        <begin position="170"/>
        <end position="190"/>
    </location>
</feature>
<evidence type="ECO:0000313" key="8">
    <source>
        <dbReference type="Proteomes" id="UP000017836"/>
    </source>
</evidence>
<comment type="subcellular location">
    <subcellularLocation>
        <location evidence="1">Membrane</location>
        <topology evidence="1">Multi-pass membrane protein</topology>
    </subcellularLocation>
</comment>
<dbReference type="InterPro" id="IPR020846">
    <property type="entry name" value="MFS_dom"/>
</dbReference>
<dbReference type="GO" id="GO:0016020">
    <property type="term" value="C:membrane"/>
    <property type="evidence" value="ECO:0007669"/>
    <property type="project" value="UniProtKB-SubCell"/>
</dbReference>
<proteinExistence type="predicted"/>
<keyword evidence="2 5" id="KW-0812">Transmembrane</keyword>
<sequence length="390" mass="44076">MLHITCLMMSLAGLFTSLSPNIWTYSSLRFISGFARATVCTSALVLSTELVGRRWRGEVGVIGFFCFTIGFLSLPIMAYFFQNSSWRVLYLMISLPTFFYSILVHFFVKESPRWLLVRGREEEALKILRSMARLNGKSIDFNIEALCIEEEAWNVNVYSAMKILWEKKWAFRRLLAIMVVNFGVGLVYYGMPLGAGNLDFNLYLSVTFNALAEFPSALLTFFLISRLNRRCAMITLSMVSGVFSILCVFLSRERKGGLSLSKERTWDVLVSIERKGDIKNGWQMGAEFVAFFSCCTAFNIVIIYCLELFPTSVRNSALSLVRLAIVFAGIFSPLLVVLGRENAFWSFGVFGLVIICCGMFSLLLPETRGRPFCDTMEEQECKEGTSSSPL</sequence>
<dbReference type="PROSITE" id="PS50850">
    <property type="entry name" value="MFS"/>
    <property type="match status" value="1"/>
</dbReference>
<accession>U5D3H5</accession>
<feature type="domain" description="Major facilitator superfamily (MFS) profile" evidence="6">
    <location>
        <begin position="1"/>
        <end position="369"/>
    </location>
</feature>
<dbReference type="SUPFAM" id="SSF103473">
    <property type="entry name" value="MFS general substrate transporter"/>
    <property type="match status" value="1"/>
</dbReference>
<reference evidence="8" key="1">
    <citation type="journal article" date="2013" name="Science">
        <title>The Amborella genome and the evolution of flowering plants.</title>
        <authorList>
            <consortium name="Amborella Genome Project"/>
        </authorList>
    </citation>
    <scope>NUCLEOTIDE SEQUENCE [LARGE SCALE GENOMIC DNA]</scope>
</reference>
<gene>
    <name evidence="7" type="ORF">AMTR_s00032p00186620</name>
</gene>
<dbReference type="HOGENOM" id="CLU_001265_33_5_1"/>
<dbReference type="EMBL" id="KI392518">
    <property type="protein sequence ID" value="ERN14918.1"/>
    <property type="molecule type" value="Genomic_DNA"/>
</dbReference>
<evidence type="ECO:0000256" key="1">
    <source>
        <dbReference type="ARBA" id="ARBA00004141"/>
    </source>
</evidence>
<dbReference type="PANTHER" id="PTHR24064">
    <property type="entry name" value="SOLUTE CARRIER FAMILY 22 MEMBER"/>
    <property type="match status" value="1"/>
</dbReference>
<evidence type="ECO:0000256" key="4">
    <source>
        <dbReference type="ARBA" id="ARBA00023136"/>
    </source>
</evidence>
<evidence type="ECO:0000259" key="6">
    <source>
        <dbReference type="PROSITE" id="PS50850"/>
    </source>
</evidence>
<feature type="transmembrane region" description="Helical" evidence="5">
    <location>
        <begin position="59"/>
        <end position="82"/>
    </location>
</feature>
<dbReference type="Proteomes" id="UP000017836">
    <property type="component" value="Unassembled WGS sequence"/>
</dbReference>
<feature type="transmembrane region" description="Helical" evidence="5">
    <location>
        <begin position="88"/>
        <end position="108"/>
    </location>
</feature>
<name>U5D3H5_AMBTC</name>
<dbReference type="STRING" id="13333.U5D3H5"/>
<dbReference type="eggNOG" id="KOG0255">
    <property type="taxonomic scope" value="Eukaryota"/>
</dbReference>
<organism evidence="7 8">
    <name type="scientific">Amborella trichopoda</name>
    <dbReference type="NCBI Taxonomy" id="13333"/>
    <lineage>
        <taxon>Eukaryota</taxon>
        <taxon>Viridiplantae</taxon>
        <taxon>Streptophyta</taxon>
        <taxon>Embryophyta</taxon>
        <taxon>Tracheophyta</taxon>
        <taxon>Spermatophyta</taxon>
        <taxon>Magnoliopsida</taxon>
        <taxon>Amborellales</taxon>
        <taxon>Amborellaceae</taxon>
        <taxon>Amborella</taxon>
    </lineage>
</organism>
<keyword evidence="4 5" id="KW-0472">Membrane</keyword>
<keyword evidence="8" id="KW-1185">Reference proteome</keyword>
<feature type="non-terminal residue" evidence="7">
    <location>
        <position position="390"/>
    </location>
</feature>
<dbReference type="OMA" id="MEAYMGA"/>
<feature type="transmembrane region" description="Helical" evidence="5">
    <location>
        <begin position="288"/>
        <end position="306"/>
    </location>
</feature>
<feature type="transmembrane region" description="Helical" evidence="5">
    <location>
        <begin position="231"/>
        <end position="251"/>
    </location>
</feature>
<dbReference type="InterPro" id="IPR036259">
    <property type="entry name" value="MFS_trans_sf"/>
</dbReference>
<dbReference type="Gramene" id="ERN14918">
    <property type="protein sequence ID" value="ERN14918"/>
    <property type="gene ID" value="AMTR_s00032p00186620"/>
</dbReference>
<dbReference type="InterPro" id="IPR005828">
    <property type="entry name" value="MFS_sugar_transport-like"/>
</dbReference>
<feature type="transmembrane region" description="Helical" evidence="5">
    <location>
        <begin position="344"/>
        <end position="364"/>
    </location>
</feature>
<protein>
    <recommendedName>
        <fullName evidence="6">Major facilitator superfamily (MFS) profile domain-containing protein</fullName>
    </recommendedName>
</protein>
<evidence type="ECO:0000313" key="7">
    <source>
        <dbReference type="EMBL" id="ERN14918.1"/>
    </source>
</evidence>
<dbReference type="Pfam" id="PF00083">
    <property type="entry name" value="Sugar_tr"/>
    <property type="match status" value="1"/>
</dbReference>
<dbReference type="GO" id="GO:0022857">
    <property type="term" value="F:transmembrane transporter activity"/>
    <property type="evidence" value="ECO:0007669"/>
    <property type="project" value="InterPro"/>
</dbReference>
<evidence type="ECO:0000256" key="2">
    <source>
        <dbReference type="ARBA" id="ARBA00022692"/>
    </source>
</evidence>
<evidence type="ECO:0000256" key="3">
    <source>
        <dbReference type="ARBA" id="ARBA00022989"/>
    </source>
</evidence>
<feature type="transmembrane region" description="Helical" evidence="5">
    <location>
        <begin position="202"/>
        <end position="224"/>
    </location>
</feature>
<dbReference type="AlphaFoldDB" id="U5D3H5"/>
<feature type="transmembrane region" description="Helical" evidence="5">
    <location>
        <begin position="318"/>
        <end position="338"/>
    </location>
</feature>